<evidence type="ECO:0000313" key="10">
    <source>
        <dbReference type="EMBL" id="MBB4680264.1"/>
    </source>
</evidence>
<dbReference type="NCBIfam" id="TIGR00546">
    <property type="entry name" value="lnt"/>
    <property type="match status" value="1"/>
</dbReference>
<evidence type="ECO:0000256" key="6">
    <source>
        <dbReference type="ARBA" id="ARBA00023136"/>
    </source>
</evidence>
<dbReference type="InterPro" id="IPR003010">
    <property type="entry name" value="C-N_Hydrolase"/>
</dbReference>
<comment type="caution">
    <text evidence="10">The sequence shown here is derived from an EMBL/GenBank/DDBJ whole genome shotgun (WGS) entry which is preliminary data.</text>
</comment>
<sequence length="524" mass="56038">MAGVVAGLRRVTARTTPPAGTPSPRRDWLLRVPAAIGAGVALYFSFPPYQFWWLAPIAIAVYGLVLHERSKRAATGYSLLFALSFFLLHLLWLQDFLGRDLGPWPWLGLSLVMALYLTAAGALMPLVARLPAAPVWLALLFVLSEAVRGRFPYGGFPWGKLAFGQVEGPLLGLAALGGVPLVSFAVALLGFSLSALILRARTTVSARGWVGLAIPVVLPVVAALAAWPLVGVEAQTGTRTIAVVQGNAPDVGIRLLGELPTIRRNHLQTSRELAAAIRAGTSPKPDLVVWPESTTGFNGPDPTIDAAVAELGVPTLIGGLYRVPAGQENAYVSWDPVTGQGPRYVKQQLVPFSEFIPLREIARLFSPFTDNADLIAGTRPGVLTAAGTPLGVAICYEVAYDYVLRENVDNGAQLLIVPTNNAWFGRGDMTYQQLAMARLRAVEHGRAVVVAATSGVSATIRPDGTVLRSLDMYTPGTLTETLPLRTSTTIADRLGRWTEIAMVLLALLAVAAGIRRGVRERRAD</sequence>
<comment type="catalytic activity">
    <reaction evidence="8">
        <text>N-terminal S-1,2-diacyl-sn-glyceryl-L-cysteinyl-[lipoprotein] + a glycerophospholipid = N-acyl-S-1,2-diacyl-sn-glyceryl-L-cysteinyl-[lipoprotein] + a 2-acyl-sn-glycero-3-phospholipid + H(+)</text>
        <dbReference type="Rhea" id="RHEA:48228"/>
        <dbReference type="Rhea" id="RHEA-COMP:14681"/>
        <dbReference type="Rhea" id="RHEA-COMP:14684"/>
        <dbReference type="ChEBI" id="CHEBI:15378"/>
        <dbReference type="ChEBI" id="CHEBI:136912"/>
        <dbReference type="ChEBI" id="CHEBI:140656"/>
        <dbReference type="ChEBI" id="CHEBI:140657"/>
        <dbReference type="ChEBI" id="CHEBI:140660"/>
        <dbReference type="EC" id="2.3.1.269"/>
    </reaction>
</comment>
<dbReference type="CDD" id="cd07571">
    <property type="entry name" value="ALP_N-acyl_transferase"/>
    <property type="match status" value="1"/>
</dbReference>
<evidence type="ECO:0000256" key="8">
    <source>
        <dbReference type="HAMAP-Rule" id="MF_01148"/>
    </source>
</evidence>
<dbReference type="Proteomes" id="UP000533598">
    <property type="component" value="Unassembled WGS sequence"/>
</dbReference>
<feature type="transmembrane region" description="Helical" evidence="8">
    <location>
        <begin position="209"/>
        <end position="230"/>
    </location>
</feature>
<evidence type="ECO:0000256" key="7">
    <source>
        <dbReference type="ARBA" id="ARBA00023315"/>
    </source>
</evidence>
<dbReference type="InterPro" id="IPR004563">
    <property type="entry name" value="Apolipo_AcylTrfase"/>
</dbReference>
<dbReference type="EMBL" id="JACHMH010000001">
    <property type="protein sequence ID" value="MBB4680264.1"/>
    <property type="molecule type" value="Genomic_DNA"/>
</dbReference>
<accession>A0A7W7CFK4</accession>
<dbReference type="GO" id="GO:0005886">
    <property type="term" value="C:plasma membrane"/>
    <property type="evidence" value="ECO:0007669"/>
    <property type="project" value="UniProtKB-SubCell"/>
</dbReference>
<evidence type="ECO:0000256" key="3">
    <source>
        <dbReference type="ARBA" id="ARBA00022679"/>
    </source>
</evidence>
<feature type="transmembrane region" description="Helical" evidence="8">
    <location>
        <begin position="104"/>
        <end position="126"/>
    </location>
</feature>
<dbReference type="SUPFAM" id="SSF56317">
    <property type="entry name" value="Carbon-nitrogen hydrolase"/>
    <property type="match status" value="1"/>
</dbReference>
<name>A0A7W7CFK4_9PSEU</name>
<keyword evidence="7 8" id="KW-0012">Acyltransferase</keyword>
<feature type="transmembrane region" description="Helical" evidence="8">
    <location>
        <begin position="171"/>
        <end position="197"/>
    </location>
</feature>
<feature type="transmembrane region" description="Helical" evidence="8">
    <location>
        <begin position="51"/>
        <end position="67"/>
    </location>
</feature>
<dbReference type="Pfam" id="PF20154">
    <property type="entry name" value="LNT_N"/>
    <property type="match status" value="1"/>
</dbReference>
<dbReference type="PANTHER" id="PTHR38686:SF1">
    <property type="entry name" value="APOLIPOPROTEIN N-ACYLTRANSFERASE"/>
    <property type="match status" value="1"/>
</dbReference>
<dbReference type="GO" id="GO:0042158">
    <property type="term" value="P:lipoprotein biosynthetic process"/>
    <property type="evidence" value="ECO:0007669"/>
    <property type="project" value="UniProtKB-UniRule"/>
</dbReference>
<dbReference type="EC" id="2.3.1.269" evidence="8"/>
<dbReference type="HAMAP" id="MF_01148">
    <property type="entry name" value="Lnt"/>
    <property type="match status" value="1"/>
</dbReference>
<dbReference type="InterPro" id="IPR045378">
    <property type="entry name" value="LNT_N"/>
</dbReference>
<feature type="transmembrane region" description="Helical" evidence="8">
    <location>
        <begin position="28"/>
        <end position="45"/>
    </location>
</feature>
<keyword evidence="5 8" id="KW-1133">Transmembrane helix</keyword>
<feature type="transmembrane region" description="Helical" evidence="8">
    <location>
        <begin position="494"/>
        <end position="514"/>
    </location>
</feature>
<dbReference type="GO" id="GO:0016410">
    <property type="term" value="F:N-acyltransferase activity"/>
    <property type="evidence" value="ECO:0007669"/>
    <property type="project" value="UniProtKB-UniRule"/>
</dbReference>
<dbReference type="PANTHER" id="PTHR38686">
    <property type="entry name" value="APOLIPOPROTEIN N-ACYLTRANSFERASE"/>
    <property type="match status" value="1"/>
</dbReference>
<evidence type="ECO:0000256" key="2">
    <source>
        <dbReference type="ARBA" id="ARBA00022475"/>
    </source>
</evidence>
<comment type="function">
    <text evidence="8">Catalyzes the phospholipid dependent N-acylation of the N-terminal cysteine of apolipoprotein, the last step in lipoprotein maturation.</text>
</comment>
<comment type="subcellular location">
    <subcellularLocation>
        <location evidence="1 8">Cell membrane</location>
        <topology evidence="1 8">Multi-pass membrane protein</topology>
    </subcellularLocation>
</comment>
<protein>
    <recommendedName>
        <fullName evidence="8">Apolipoprotein N-acyltransferase</fullName>
        <shortName evidence="8">ALP N-acyltransferase</shortName>
        <ecNumber evidence="8">2.3.1.269</ecNumber>
    </recommendedName>
</protein>
<dbReference type="Gene3D" id="3.60.110.10">
    <property type="entry name" value="Carbon-nitrogen hydrolase"/>
    <property type="match status" value="1"/>
</dbReference>
<dbReference type="AlphaFoldDB" id="A0A7W7CFK4"/>
<comment type="pathway">
    <text evidence="8">Protein modification; lipoprotein biosynthesis (N-acyl transfer).</text>
</comment>
<evidence type="ECO:0000259" key="9">
    <source>
        <dbReference type="PROSITE" id="PS50263"/>
    </source>
</evidence>
<feature type="transmembrane region" description="Helical" evidence="8">
    <location>
        <begin position="133"/>
        <end position="151"/>
    </location>
</feature>
<evidence type="ECO:0000256" key="1">
    <source>
        <dbReference type="ARBA" id="ARBA00004651"/>
    </source>
</evidence>
<dbReference type="Pfam" id="PF00795">
    <property type="entry name" value="CN_hydrolase"/>
    <property type="match status" value="1"/>
</dbReference>
<dbReference type="InterPro" id="IPR036526">
    <property type="entry name" value="C-N_Hydrolase_sf"/>
</dbReference>
<keyword evidence="4 8" id="KW-0812">Transmembrane</keyword>
<reference evidence="10 11" key="1">
    <citation type="submission" date="2020-08" db="EMBL/GenBank/DDBJ databases">
        <title>Sequencing the genomes of 1000 actinobacteria strains.</title>
        <authorList>
            <person name="Klenk H.-P."/>
        </authorList>
    </citation>
    <scope>NUCLEOTIDE SEQUENCE [LARGE SCALE GENOMIC DNA]</scope>
    <source>
        <strain evidence="10 11">DSM 44230</strain>
    </source>
</reference>
<dbReference type="UniPathway" id="UPA00666"/>
<comment type="similarity">
    <text evidence="8">Belongs to the CN hydrolase family. Apolipoprotein N-acyltransferase subfamily.</text>
</comment>
<keyword evidence="11" id="KW-1185">Reference proteome</keyword>
<evidence type="ECO:0000256" key="4">
    <source>
        <dbReference type="ARBA" id="ARBA00022692"/>
    </source>
</evidence>
<keyword evidence="2 8" id="KW-1003">Cell membrane</keyword>
<proteinExistence type="inferred from homology"/>
<gene>
    <name evidence="8" type="primary">lnt</name>
    <name evidence="10" type="ORF">HNR67_006382</name>
</gene>
<keyword evidence="10" id="KW-0449">Lipoprotein</keyword>
<keyword evidence="3 8" id="KW-0808">Transferase</keyword>
<feature type="domain" description="CN hydrolase" evidence="9">
    <location>
        <begin position="239"/>
        <end position="484"/>
    </location>
</feature>
<organism evidence="10 11">
    <name type="scientific">Crossiella cryophila</name>
    <dbReference type="NCBI Taxonomy" id="43355"/>
    <lineage>
        <taxon>Bacteria</taxon>
        <taxon>Bacillati</taxon>
        <taxon>Actinomycetota</taxon>
        <taxon>Actinomycetes</taxon>
        <taxon>Pseudonocardiales</taxon>
        <taxon>Pseudonocardiaceae</taxon>
        <taxon>Crossiella</taxon>
    </lineage>
</organism>
<dbReference type="PROSITE" id="PS50263">
    <property type="entry name" value="CN_HYDROLASE"/>
    <property type="match status" value="1"/>
</dbReference>
<keyword evidence="6 8" id="KW-0472">Membrane</keyword>
<evidence type="ECO:0000256" key="5">
    <source>
        <dbReference type="ARBA" id="ARBA00022989"/>
    </source>
</evidence>
<evidence type="ECO:0000313" key="11">
    <source>
        <dbReference type="Proteomes" id="UP000533598"/>
    </source>
</evidence>
<feature type="transmembrane region" description="Helical" evidence="8">
    <location>
        <begin position="74"/>
        <end position="92"/>
    </location>
</feature>